<evidence type="ECO:0000256" key="4">
    <source>
        <dbReference type="ARBA" id="ARBA00023136"/>
    </source>
</evidence>
<dbReference type="EMBL" id="LDRV01000112">
    <property type="protein sequence ID" value="KTS07994.1"/>
    <property type="molecule type" value="Genomic_DNA"/>
</dbReference>
<protein>
    <submittedName>
        <fullName evidence="6">Membrane protein</fullName>
    </submittedName>
</protein>
<evidence type="ECO:0000256" key="2">
    <source>
        <dbReference type="ARBA" id="ARBA00022692"/>
    </source>
</evidence>
<feature type="transmembrane region" description="Helical" evidence="5">
    <location>
        <begin position="105"/>
        <end position="122"/>
    </location>
</feature>
<proteinExistence type="predicted"/>
<evidence type="ECO:0000256" key="3">
    <source>
        <dbReference type="ARBA" id="ARBA00022989"/>
    </source>
</evidence>
<dbReference type="AlphaFoldDB" id="A0A147F3W9"/>
<dbReference type="Pfam" id="PF13564">
    <property type="entry name" value="DoxX_2"/>
    <property type="match status" value="1"/>
</dbReference>
<feature type="transmembrane region" description="Helical" evidence="5">
    <location>
        <begin position="42"/>
        <end position="63"/>
    </location>
</feature>
<keyword evidence="3 5" id="KW-1133">Transmembrane helix</keyword>
<dbReference type="GO" id="GO:0016020">
    <property type="term" value="C:membrane"/>
    <property type="evidence" value="ECO:0007669"/>
    <property type="project" value="UniProtKB-SubCell"/>
</dbReference>
<dbReference type="RefSeq" id="WP_058615052.1">
    <property type="nucleotide sequence ID" value="NZ_LDRV01000112.1"/>
</dbReference>
<accession>A0A147F3W9</accession>
<comment type="caution">
    <text evidence="6">The sequence shown here is derived from an EMBL/GenBank/DDBJ whole genome shotgun (WGS) entry which is preliminary data.</text>
</comment>
<comment type="subcellular location">
    <subcellularLocation>
        <location evidence="1">Membrane</location>
        <topology evidence="1">Multi-pass membrane protein</topology>
    </subcellularLocation>
</comment>
<dbReference type="Proteomes" id="UP000072189">
    <property type="component" value="Unassembled WGS sequence"/>
</dbReference>
<feature type="transmembrane region" description="Helical" evidence="5">
    <location>
        <begin position="70"/>
        <end position="93"/>
    </location>
</feature>
<dbReference type="InterPro" id="IPR032808">
    <property type="entry name" value="DoxX"/>
</dbReference>
<keyword evidence="4 5" id="KW-0472">Membrane</keyword>
<dbReference type="PATRIC" id="fig|2033.7.peg.420"/>
<gene>
    <name evidence="6" type="ORF">RSA3_16175</name>
</gene>
<keyword evidence="2 5" id="KW-0812">Transmembrane</keyword>
<name>A0A147F3W9_MICTE</name>
<reference evidence="6 7" key="1">
    <citation type="journal article" date="2016" name="Front. Microbiol.">
        <title>Genomic Resource of Rice Seed Associated Bacteria.</title>
        <authorList>
            <person name="Midha S."/>
            <person name="Bansal K."/>
            <person name="Sharma S."/>
            <person name="Kumar N."/>
            <person name="Patil P.P."/>
            <person name="Chaudhry V."/>
            <person name="Patil P.B."/>
        </authorList>
    </citation>
    <scope>NUCLEOTIDE SEQUENCE [LARGE SCALE GENOMIC DNA]</scope>
    <source>
        <strain evidence="6 7">RSA3</strain>
    </source>
</reference>
<evidence type="ECO:0000256" key="5">
    <source>
        <dbReference type="SAM" id="Phobius"/>
    </source>
</evidence>
<sequence>MVIAYWIVAGLLALAYLAAGAQKAFRAPAALVASGIGWASDVPLLAVRAIGIVEFLGAIGLILPPLVGVAPILAPLAAVGLVLVQVGAVVFHLRRGESKVLPMNLVLLLMAVVAGALGFILWT</sequence>
<evidence type="ECO:0000313" key="7">
    <source>
        <dbReference type="Proteomes" id="UP000072189"/>
    </source>
</evidence>
<evidence type="ECO:0000313" key="6">
    <source>
        <dbReference type="EMBL" id="KTS07994.1"/>
    </source>
</evidence>
<evidence type="ECO:0000256" key="1">
    <source>
        <dbReference type="ARBA" id="ARBA00004141"/>
    </source>
</evidence>
<organism evidence="6 7">
    <name type="scientific">Microbacterium testaceum</name>
    <name type="common">Aureobacterium testaceum</name>
    <name type="synonym">Brevibacterium testaceum</name>
    <dbReference type="NCBI Taxonomy" id="2033"/>
    <lineage>
        <taxon>Bacteria</taxon>
        <taxon>Bacillati</taxon>
        <taxon>Actinomycetota</taxon>
        <taxon>Actinomycetes</taxon>
        <taxon>Micrococcales</taxon>
        <taxon>Microbacteriaceae</taxon>
        <taxon>Microbacterium</taxon>
    </lineage>
</organism>